<evidence type="ECO:0000313" key="2">
    <source>
        <dbReference type="EMBL" id="RMY67458.1"/>
    </source>
</evidence>
<organism evidence="2 3">
    <name type="scientific">Hortaea werneckii</name>
    <name type="common">Black yeast</name>
    <name type="synonym">Cladosporium werneckii</name>
    <dbReference type="NCBI Taxonomy" id="91943"/>
    <lineage>
        <taxon>Eukaryota</taxon>
        <taxon>Fungi</taxon>
        <taxon>Dikarya</taxon>
        <taxon>Ascomycota</taxon>
        <taxon>Pezizomycotina</taxon>
        <taxon>Dothideomycetes</taxon>
        <taxon>Dothideomycetidae</taxon>
        <taxon>Mycosphaerellales</taxon>
        <taxon>Teratosphaeriaceae</taxon>
        <taxon>Hortaea</taxon>
    </lineage>
</organism>
<dbReference type="EMBL" id="QWIO01001709">
    <property type="protein sequence ID" value="RMY67458.1"/>
    <property type="molecule type" value="Genomic_DNA"/>
</dbReference>
<feature type="compositionally biased region" description="Basic residues" evidence="1">
    <location>
        <begin position="114"/>
        <end position="127"/>
    </location>
</feature>
<name>A0A3M7DSZ3_HORWE</name>
<gene>
    <name evidence="2" type="ORF">D0864_11579</name>
</gene>
<feature type="compositionally biased region" description="Basic and acidic residues" evidence="1">
    <location>
        <begin position="150"/>
        <end position="178"/>
    </location>
</feature>
<comment type="caution">
    <text evidence="2">The sequence shown here is derived from an EMBL/GenBank/DDBJ whole genome shotgun (WGS) entry which is preliminary data.</text>
</comment>
<evidence type="ECO:0000313" key="3">
    <source>
        <dbReference type="Proteomes" id="UP000269539"/>
    </source>
</evidence>
<proteinExistence type="predicted"/>
<dbReference type="AlphaFoldDB" id="A0A3M7DSZ3"/>
<evidence type="ECO:0000256" key="1">
    <source>
        <dbReference type="SAM" id="MobiDB-lite"/>
    </source>
</evidence>
<reference evidence="2 3" key="1">
    <citation type="journal article" date="2018" name="BMC Genomics">
        <title>Genomic evidence for intraspecific hybridization in a clonal and extremely halotolerant yeast.</title>
        <authorList>
            <person name="Gostincar C."/>
            <person name="Stajich J.E."/>
            <person name="Zupancic J."/>
            <person name="Zalar P."/>
            <person name="Gunde-Cimerman N."/>
        </authorList>
    </citation>
    <scope>NUCLEOTIDE SEQUENCE [LARGE SCALE GENOMIC DNA]</scope>
    <source>
        <strain evidence="2 3">EXF-10513</strain>
    </source>
</reference>
<feature type="region of interest" description="Disordered" evidence="1">
    <location>
        <begin position="84"/>
        <end position="178"/>
    </location>
</feature>
<accession>A0A3M7DSZ3</accession>
<protein>
    <submittedName>
        <fullName evidence="2">Uncharacterized protein</fullName>
    </submittedName>
</protein>
<sequence>MPSKPPAESILNFDVDTYLNPIIPPSQLHRIPKTISHFLGHRNHQPSEPPHLISYTLAYLATVTGLCLVGGVYNHAPGVTKWQPPTARGFARRQRRAQLQHNPQSAGAAPQHHPWPHTLRHRRRGRQQRLPALYPLPAHRLAGRGHRVRDRQSRHVPHQHDPSARQRDGDSGVHPDRCRRHGLDVRAARSDRERASVQCGLFVQQHAALVSDALEGERAGWASALSSRRLTGKFWCSGS</sequence>
<dbReference type="Proteomes" id="UP000269539">
    <property type="component" value="Unassembled WGS sequence"/>
</dbReference>